<sequence length="241" mass="28621">MELATQKPKLNILNLINFSVVSGVFMAFCLLHVPDANAHYHNYHKYHDYHKYHKYDDYYRHHNQSDSNGDIHPWDVQKRKFRDWEGNWQSVYRLAQSGKLDVVFDKKAKEQNKSIDEIKQYYLTGYATNIERISIDGNRITFDNGKNTERCRYKTDGFKILTYESGKHGVRYLFHCNHPYSNAPRVIQFSDHQIKPTRVSHFHLYMGNGSHEDLFSEVSNWPTYYPASFSDEEIIDDMLNH</sequence>
<reference evidence="6" key="1">
    <citation type="submission" date="2016-10" db="EMBL/GenBank/DDBJ databases">
        <authorList>
            <person name="Varghese N."/>
            <person name="Submissions S."/>
        </authorList>
    </citation>
    <scope>NUCLEOTIDE SEQUENCE [LARGE SCALE GENOMIC DNA]</scope>
    <source>
        <strain evidence="6">DSM 18579</strain>
    </source>
</reference>
<proteinExistence type="predicted"/>
<keyword evidence="1" id="KW-0732">Signal</keyword>
<dbReference type="RefSeq" id="WP_093321491.1">
    <property type="nucleotide sequence ID" value="NZ_FOHV01000028.1"/>
</dbReference>
<dbReference type="Gene3D" id="2.40.128.20">
    <property type="match status" value="1"/>
</dbReference>
<gene>
    <name evidence="5" type="ORF">SAMN02583745_02414</name>
</gene>
<keyword evidence="6" id="KW-1185">Reference proteome</keyword>
<dbReference type="Proteomes" id="UP000242642">
    <property type="component" value="Unassembled WGS sequence"/>
</dbReference>
<feature type="transmembrane region" description="Helical" evidence="3">
    <location>
        <begin position="12"/>
        <end position="33"/>
    </location>
</feature>
<evidence type="ECO:0000256" key="3">
    <source>
        <dbReference type="SAM" id="Phobius"/>
    </source>
</evidence>
<keyword evidence="3" id="KW-1133">Transmembrane helix</keyword>
<keyword evidence="2" id="KW-0862">Zinc</keyword>
<dbReference type="OrthoDB" id="9810636at2"/>
<evidence type="ECO:0000313" key="6">
    <source>
        <dbReference type="Proteomes" id="UP000242642"/>
    </source>
</evidence>
<dbReference type="SUPFAM" id="SSF50814">
    <property type="entry name" value="Lipocalins"/>
    <property type="match status" value="1"/>
</dbReference>
<protein>
    <submittedName>
        <fullName evidence="5">Zn/Cd-binding protein ZinT</fullName>
    </submittedName>
</protein>
<dbReference type="InterPro" id="IPR012674">
    <property type="entry name" value="Calycin"/>
</dbReference>
<organism evidence="5 6">
    <name type="scientific">Thorsellia anophelis DSM 18579</name>
    <dbReference type="NCBI Taxonomy" id="1123402"/>
    <lineage>
        <taxon>Bacteria</taxon>
        <taxon>Pseudomonadati</taxon>
        <taxon>Pseudomonadota</taxon>
        <taxon>Gammaproteobacteria</taxon>
        <taxon>Enterobacterales</taxon>
        <taxon>Thorselliaceae</taxon>
        <taxon>Thorsellia</taxon>
    </lineage>
</organism>
<evidence type="ECO:0000256" key="2">
    <source>
        <dbReference type="ARBA" id="ARBA00022833"/>
    </source>
</evidence>
<evidence type="ECO:0000256" key="1">
    <source>
        <dbReference type="ARBA" id="ARBA00022729"/>
    </source>
</evidence>
<name>A0A1I0EJV3_9GAMM</name>
<dbReference type="InterPro" id="IPR015304">
    <property type="entry name" value="ZinT_dom"/>
</dbReference>
<keyword evidence="3" id="KW-0472">Membrane</keyword>
<feature type="domain" description="ZinT" evidence="4">
    <location>
        <begin position="68"/>
        <end position="241"/>
    </location>
</feature>
<accession>A0A1I0EJV3</accession>
<dbReference type="AlphaFoldDB" id="A0A1I0EJV3"/>
<dbReference type="STRING" id="1123402.SAMN02583745_02414"/>
<dbReference type="Pfam" id="PF09223">
    <property type="entry name" value="ZinT"/>
    <property type="match status" value="1"/>
</dbReference>
<evidence type="ECO:0000259" key="4">
    <source>
        <dbReference type="Pfam" id="PF09223"/>
    </source>
</evidence>
<keyword evidence="3" id="KW-0812">Transmembrane</keyword>
<dbReference type="GO" id="GO:0008270">
    <property type="term" value="F:zinc ion binding"/>
    <property type="evidence" value="ECO:0007669"/>
    <property type="project" value="InterPro"/>
</dbReference>
<dbReference type="EMBL" id="FOHV01000028">
    <property type="protein sequence ID" value="SET45636.1"/>
    <property type="molecule type" value="Genomic_DNA"/>
</dbReference>
<evidence type="ECO:0000313" key="5">
    <source>
        <dbReference type="EMBL" id="SET45636.1"/>
    </source>
</evidence>